<dbReference type="NCBIfam" id="TIGR02937">
    <property type="entry name" value="sigma70-ECF"/>
    <property type="match status" value="1"/>
</dbReference>
<protein>
    <submittedName>
        <fullName evidence="7">RNA polymerase sigma factor</fullName>
    </submittedName>
</protein>
<evidence type="ECO:0000313" key="8">
    <source>
        <dbReference type="Proteomes" id="UP000738431"/>
    </source>
</evidence>
<accession>A0ABZ1C7M3</accession>
<evidence type="ECO:0000256" key="1">
    <source>
        <dbReference type="ARBA" id="ARBA00010641"/>
    </source>
</evidence>
<keyword evidence="3" id="KW-0731">Sigma factor</keyword>
<evidence type="ECO:0000313" key="7">
    <source>
        <dbReference type="EMBL" id="WRQ86310.1"/>
    </source>
</evidence>
<keyword evidence="2" id="KW-0805">Transcription regulation</keyword>
<sequence length="171" mass="19006">MPAPSSSTTTTDSDADLLNAGFRYALALLHHREDAEDVAQEAWLNLHRRYGRVPSRATLFTAVKHIVIDRYRRAKVVSFETGEELDEPDPAASDAPGAEADVETLLGHLRQNEREALFLHYIEGRTAEEIGRMTEQPRNTVLSLMRRGLQKLRCIVSPDASGPSLSEQATP</sequence>
<evidence type="ECO:0000259" key="6">
    <source>
        <dbReference type="Pfam" id="PF08281"/>
    </source>
</evidence>
<dbReference type="InterPro" id="IPR013325">
    <property type="entry name" value="RNA_pol_sigma_r2"/>
</dbReference>
<dbReference type="SUPFAM" id="SSF88659">
    <property type="entry name" value="Sigma3 and sigma4 domains of RNA polymerase sigma factors"/>
    <property type="match status" value="1"/>
</dbReference>
<dbReference type="Gene3D" id="1.10.1740.10">
    <property type="match status" value="1"/>
</dbReference>
<keyword evidence="4" id="KW-0804">Transcription</keyword>
<dbReference type="InterPro" id="IPR013249">
    <property type="entry name" value="RNA_pol_sigma70_r4_t2"/>
</dbReference>
<dbReference type="Gene3D" id="1.10.10.10">
    <property type="entry name" value="Winged helix-like DNA-binding domain superfamily/Winged helix DNA-binding domain"/>
    <property type="match status" value="1"/>
</dbReference>
<reference evidence="7 8" key="1">
    <citation type="submission" date="2021-08" db="EMBL/GenBank/DDBJ databases">
        <authorList>
            <person name="Zhang D."/>
            <person name="Zhang A."/>
            <person name="Wang L."/>
        </authorList>
    </citation>
    <scope>NUCLEOTIDE SEQUENCE [LARGE SCALE GENOMIC DNA]</scope>
    <source>
        <strain evidence="7 8">WL0086</strain>
    </source>
</reference>
<organism evidence="7 8">
    <name type="scientific">Actomonas aquatica</name>
    <dbReference type="NCBI Taxonomy" id="2866162"/>
    <lineage>
        <taxon>Bacteria</taxon>
        <taxon>Pseudomonadati</taxon>
        <taxon>Verrucomicrobiota</taxon>
        <taxon>Opitutia</taxon>
        <taxon>Opitutales</taxon>
        <taxon>Opitutaceae</taxon>
        <taxon>Actomonas</taxon>
    </lineage>
</organism>
<dbReference type="PANTHER" id="PTHR43133:SF25">
    <property type="entry name" value="RNA POLYMERASE SIGMA FACTOR RFAY-RELATED"/>
    <property type="match status" value="1"/>
</dbReference>
<dbReference type="InterPro" id="IPR036388">
    <property type="entry name" value="WH-like_DNA-bd_sf"/>
</dbReference>
<dbReference type="InterPro" id="IPR014284">
    <property type="entry name" value="RNA_pol_sigma-70_dom"/>
</dbReference>
<dbReference type="Pfam" id="PF08281">
    <property type="entry name" value="Sigma70_r4_2"/>
    <property type="match status" value="1"/>
</dbReference>
<dbReference type="RefSeq" id="WP_221031239.1">
    <property type="nucleotide sequence ID" value="NZ_CP139781.1"/>
</dbReference>
<dbReference type="SUPFAM" id="SSF88946">
    <property type="entry name" value="Sigma2 domain of RNA polymerase sigma factors"/>
    <property type="match status" value="1"/>
</dbReference>
<evidence type="ECO:0000256" key="3">
    <source>
        <dbReference type="ARBA" id="ARBA00023082"/>
    </source>
</evidence>
<dbReference type="EMBL" id="CP139781">
    <property type="protein sequence ID" value="WRQ86310.1"/>
    <property type="molecule type" value="Genomic_DNA"/>
</dbReference>
<dbReference type="Pfam" id="PF04542">
    <property type="entry name" value="Sigma70_r2"/>
    <property type="match status" value="1"/>
</dbReference>
<gene>
    <name evidence="7" type="ORF">K1X11_015955</name>
</gene>
<dbReference type="InterPro" id="IPR007627">
    <property type="entry name" value="RNA_pol_sigma70_r2"/>
</dbReference>
<dbReference type="InterPro" id="IPR013324">
    <property type="entry name" value="RNA_pol_sigma_r3/r4-like"/>
</dbReference>
<feature type="domain" description="RNA polymerase sigma-70 region 2" evidence="5">
    <location>
        <begin position="22"/>
        <end position="75"/>
    </location>
</feature>
<dbReference type="PANTHER" id="PTHR43133">
    <property type="entry name" value="RNA POLYMERASE ECF-TYPE SIGMA FACTO"/>
    <property type="match status" value="1"/>
</dbReference>
<evidence type="ECO:0000256" key="4">
    <source>
        <dbReference type="ARBA" id="ARBA00023163"/>
    </source>
</evidence>
<comment type="similarity">
    <text evidence="1">Belongs to the sigma-70 factor family. ECF subfamily.</text>
</comment>
<reference evidence="7 8" key="2">
    <citation type="submission" date="2023-12" db="EMBL/GenBank/DDBJ databases">
        <title>Description of an unclassified Opitutus bacterium of Verrucomicrobiota.</title>
        <authorList>
            <person name="Zhang D.-F."/>
        </authorList>
    </citation>
    <scope>NUCLEOTIDE SEQUENCE [LARGE SCALE GENOMIC DNA]</scope>
    <source>
        <strain evidence="7 8">WL0086</strain>
    </source>
</reference>
<keyword evidence="8" id="KW-1185">Reference proteome</keyword>
<proteinExistence type="inferred from homology"/>
<feature type="domain" description="RNA polymerase sigma factor 70 region 4 type 2" evidence="6">
    <location>
        <begin position="101"/>
        <end position="152"/>
    </location>
</feature>
<name>A0ABZ1C7M3_9BACT</name>
<dbReference type="Proteomes" id="UP000738431">
    <property type="component" value="Chromosome"/>
</dbReference>
<evidence type="ECO:0000259" key="5">
    <source>
        <dbReference type="Pfam" id="PF04542"/>
    </source>
</evidence>
<evidence type="ECO:0000256" key="2">
    <source>
        <dbReference type="ARBA" id="ARBA00023015"/>
    </source>
</evidence>
<dbReference type="InterPro" id="IPR039425">
    <property type="entry name" value="RNA_pol_sigma-70-like"/>
</dbReference>
<dbReference type="CDD" id="cd06171">
    <property type="entry name" value="Sigma70_r4"/>
    <property type="match status" value="1"/>
</dbReference>